<reference evidence="4 5" key="1">
    <citation type="journal article" date="2008" name="Int. J. Syst. Evol. Microbiol.">
        <title>Description of Roseateles aquatilis sp. nov. and Roseateles terrae sp. nov., in the class Betaproteobacteria, and emended description of the genus Roseateles.</title>
        <authorList>
            <person name="Gomila M."/>
            <person name="Bowien B."/>
            <person name="Falsen E."/>
            <person name="Moore E.R."/>
            <person name="Lalucat J."/>
        </authorList>
    </citation>
    <scope>NUCLEOTIDE SEQUENCE [LARGE SCALE GENOMIC DNA]</scope>
    <source>
        <strain evidence="4 5">CCUG 48205</strain>
    </source>
</reference>
<dbReference type="GO" id="GO:0045893">
    <property type="term" value="P:positive regulation of DNA-templated transcription"/>
    <property type="evidence" value="ECO:0007669"/>
    <property type="project" value="InterPro"/>
</dbReference>
<sequence length="166" mass="17481">MRIGELSKSTGVDIETIRFYEKSGLLPPPARSDNGYRDYAHAHLERLAFIRHCRALDMSLADVALLLDSVESRDPAALARVDGLVASQLGKVRARLKSMQALEAQLVALQKRCDADHDHHACGILEELVSAAHGEACACHPGDHGAPEAPGAAAPASAGSAASRGA</sequence>
<dbReference type="InterPro" id="IPR009061">
    <property type="entry name" value="DNA-bd_dom_put_sf"/>
</dbReference>
<evidence type="ECO:0000259" key="3">
    <source>
        <dbReference type="PROSITE" id="PS50937"/>
    </source>
</evidence>
<feature type="compositionally biased region" description="Low complexity" evidence="2">
    <location>
        <begin position="147"/>
        <end position="166"/>
    </location>
</feature>
<dbReference type="SMART" id="SM00422">
    <property type="entry name" value="HTH_MERR"/>
    <property type="match status" value="1"/>
</dbReference>
<dbReference type="InterPro" id="IPR000551">
    <property type="entry name" value="MerR-type_HTH_dom"/>
</dbReference>
<keyword evidence="5" id="KW-1185">Reference proteome</keyword>
<dbReference type="GO" id="GO:0003700">
    <property type="term" value="F:DNA-binding transcription factor activity"/>
    <property type="evidence" value="ECO:0007669"/>
    <property type="project" value="InterPro"/>
</dbReference>
<dbReference type="EMBL" id="NIOF01000007">
    <property type="protein sequence ID" value="OWQ88559.1"/>
    <property type="molecule type" value="Genomic_DNA"/>
</dbReference>
<gene>
    <name evidence="4" type="ORF">CDN99_17070</name>
</gene>
<dbReference type="InterPro" id="IPR011791">
    <property type="entry name" value="CadR-PbrR"/>
</dbReference>
<dbReference type="Proteomes" id="UP000197468">
    <property type="component" value="Unassembled WGS sequence"/>
</dbReference>
<dbReference type="CDD" id="cd04784">
    <property type="entry name" value="HTH_CadR-PbrR"/>
    <property type="match status" value="1"/>
</dbReference>
<organism evidence="4 5">
    <name type="scientific">Roseateles aquatilis</name>
    <dbReference type="NCBI Taxonomy" id="431061"/>
    <lineage>
        <taxon>Bacteria</taxon>
        <taxon>Pseudomonadati</taxon>
        <taxon>Pseudomonadota</taxon>
        <taxon>Betaproteobacteria</taxon>
        <taxon>Burkholderiales</taxon>
        <taxon>Sphaerotilaceae</taxon>
        <taxon>Roseateles</taxon>
    </lineage>
</organism>
<feature type="region of interest" description="Disordered" evidence="2">
    <location>
        <begin position="146"/>
        <end position="166"/>
    </location>
</feature>
<dbReference type="PANTHER" id="PTHR30204:SF92">
    <property type="entry name" value="HTH-TYPE TRANSCRIPTIONAL REGULATOR ZNTR"/>
    <property type="match status" value="1"/>
</dbReference>
<dbReference type="GO" id="GO:0046872">
    <property type="term" value="F:metal ion binding"/>
    <property type="evidence" value="ECO:0007669"/>
    <property type="project" value="InterPro"/>
</dbReference>
<dbReference type="PANTHER" id="PTHR30204">
    <property type="entry name" value="REDOX-CYCLING DRUG-SENSING TRANSCRIPTIONAL ACTIVATOR SOXR"/>
    <property type="match status" value="1"/>
</dbReference>
<dbReference type="SUPFAM" id="SSF46955">
    <property type="entry name" value="Putative DNA-binding domain"/>
    <property type="match status" value="1"/>
</dbReference>
<dbReference type="PRINTS" id="PR00040">
    <property type="entry name" value="HTHMERR"/>
</dbReference>
<feature type="domain" description="HTH merR-type" evidence="3">
    <location>
        <begin position="1"/>
        <end position="69"/>
    </location>
</feature>
<protein>
    <submittedName>
        <fullName evidence="4">Cd(II)/Pb(II)-responsive transcriptional regulator</fullName>
    </submittedName>
</protein>
<dbReference type="GO" id="GO:0003677">
    <property type="term" value="F:DNA binding"/>
    <property type="evidence" value="ECO:0007669"/>
    <property type="project" value="UniProtKB-KW"/>
</dbReference>
<comment type="caution">
    <text evidence="4">The sequence shown here is derived from an EMBL/GenBank/DDBJ whole genome shotgun (WGS) entry which is preliminary data.</text>
</comment>
<dbReference type="PROSITE" id="PS50937">
    <property type="entry name" value="HTH_MERR_2"/>
    <property type="match status" value="1"/>
</dbReference>
<evidence type="ECO:0000256" key="1">
    <source>
        <dbReference type="ARBA" id="ARBA00023125"/>
    </source>
</evidence>
<dbReference type="AlphaFoldDB" id="A0A246J7Q7"/>
<proteinExistence type="predicted"/>
<keyword evidence="1" id="KW-0238">DNA-binding</keyword>
<dbReference type="InterPro" id="IPR047057">
    <property type="entry name" value="MerR_fam"/>
</dbReference>
<evidence type="ECO:0000256" key="2">
    <source>
        <dbReference type="SAM" id="MobiDB-lite"/>
    </source>
</evidence>
<dbReference type="Pfam" id="PF13411">
    <property type="entry name" value="MerR_1"/>
    <property type="match status" value="1"/>
</dbReference>
<dbReference type="OrthoDB" id="9808480at2"/>
<name>A0A246J7Q7_9BURK</name>
<dbReference type="RefSeq" id="WP_088386083.1">
    <property type="nucleotide sequence ID" value="NZ_NIOF01000007.1"/>
</dbReference>
<dbReference type="Gene3D" id="1.10.1660.10">
    <property type="match status" value="1"/>
</dbReference>
<evidence type="ECO:0000313" key="4">
    <source>
        <dbReference type="EMBL" id="OWQ88559.1"/>
    </source>
</evidence>
<evidence type="ECO:0000313" key="5">
    <source>
        <dbReference type="Proteomes" id="UP000197468"/>
    </source>
</evidence>
<accession>A0A246J7Q7</accession>